<reference evidence="3" key="1">
    <citation type="submission" date="2017-01" db="EMBL/GenBank/DDBJ databases">
        <title>Comparative genomics of anhydrobiosis in the tardigrade Hypsibius dujardini.</title>
        <authorList>
            <person name="Yoshida Y."/>
            <person name="Koutsovoulos G."/>
            <person name="Laetsch D."/>
            <person name="Stevens L."/>
            <person name="Kumar S."/>
            <person name="Horikawa D."/>
            <person name="Ishino K."/>
            <person name="Komine S."/>
            <person name="Tomita M."/>
            <person name="Blaxter M."/>
            <person name="Arakawa K."/>
        </authorList>
    </citation>
    <scope>NUCLEOTIDE SEQUENCE [LARGE SCALE GENOMIC DNA]</scope>
    <source>
        <strain evidence="3">Z151</strain>
    </source>
</reference>
<sequence>MTLFLLKLLHVLLNLQMVMSTIQVELACPALTFPETGGNTALLYHRPAYEEAMRVCNLRYAGVFNFTMTFLPGDDQSRVRTNPEMKDASMDDLSEWYFKRRLDGVSIILSPGKVTFKSLPF</sequence>
<feature type="signal peptide" evidence="1">
    <location>
        <begin position="1"/>
        <end position="20"/>
    </location>
</feature>
<evidence type="ECO:0000256" key="1">
    <source>
        <dbReference type="SAM" id="SignalP"/>
    </source>
</evidence>
<protein>
    <recommendedName>
        <fullName evidence="4">C-type lectin domain-containing protein</fullName>
    </recommendedName>
</protein>
<evidence type="ECO:0000313" key="2">
    <source>
        <dbReference type="EMBL" id="OQV12342.1"/>
    </source>
</evidence>
<evidence type="ECO:0008006" key="4">
    <source>
        <dbReference type="Google" id="ProtNLM"/>
    </source>
</evidence>
<name>A0A1W0WAZ4_HYPEX</name>
<comment type="caution">
    <text evidence="2">The sequence shown here is derived from an EMBL/GenBank/DDBJ whole genome shotgun (WGS) entry which is preliminary data.</text>
</comment>
<gene>
    <name evidence="2" type="ORF">BV898_13370</name>
</gene>
<dbReference type="EMBL" id="MTYJ01000147">
    <property type="protein sequence ID" value="OQV12342.1"/>
    <property type="molecule type" value="Genomic_DNA"/>
</dbReference>
<organism evidence="2 3">
    <name type="scientific">Hypsibius exemplaris</name>
    <name type="common">Freshwater tardigrade</name>
    <dbReference type="NCBI Taxonomy" id="2072580"/>
    <lineage>
        <taxon>Eukaryota</taxon>
        <taxon>Metazoa</taxon>
        <taxon>Ecdysozoa</taxon>
        <taxon>Tardigrada</taxon>
        <taxon>Eutardigrada</taxon>
        <taxon>Parachela</taxon>
        <taxon>Hypsibioidea</taxon>
        <taxon>Hypsibiidae</taxon>
        <taxon>Hypsibius</taxon>
    </lineage>
</organism>
<accession>A0A1W0WAZ4</accession>
<dbReference type="Proteomes" id="UP000192578">
    <property type="component" value="Unassembled WGS sequence"/>
</dbReference>
<dbReference type="AlphaFoldDB" id="A0A1W0WAZ4"/>
<feature type="chain" id="PRO_5012845422" description="C-type lectin domain-containing protein" evidence="1">
    <location>
        <begin position="21"/>
        <end position="121"/>
    </location>
</feature>
<proteinExistence type="predicted"/>
<keyword evidence="3" id="KW-1185">Reference proteome</keyword>
<keyword evidence="1" id="KW-0732">Signal</keyword>
<evidence type="ECO:0000313" key="3">
    <source>
        <dbReference type="Proteomes" id="UP000192578"/>
    </source>
</evidence>